<dbReference type="AlphaFoldDB" id="A0A7R9JGN0"/>
<dbReference type="EMBL" id="OE189284">
    <property type="protein sequence ID" value="CAD7578965.1"/>
    <property type="molecule type" value="Genomic_DNA"/>
</dbReference>
<sequence>MISSFYYVIKFLHITLAQFRLKVYGGGVQIQENNILSDNLDDPRLQLLHRETVLLSPSLTVSAFDSSQKELPSCLL</sequence>
<organism evidence="1">
    <name type="scientific">Timema californicum</name>
    <name type="common">California timema</name>
    <name type="synonym">Walking stick</name>
    <dbReference type="NCBI Taxonomy" id="61474"/>
    <lineage>
        <taxon>Eukaryota</taxon>
        <taxon>Metazoa</taxon>
        <taxon>Ecdysozoa</taxon>
        <taxon>Arthropoda</taxon>
        <taxon>Hexapoda</taxon>
        <taxon>Insecta</taxon>
        <taxon>Pterygota</taxon>
        <taxon>Neoptera</taxon>
        <taxon>Polyneoptera</taxon>
        <taxon>Phasmatodea</taxon>
        <taxon>Timematodea</taxon>
        <taxon>Timematoidea</taxon>
        <taxon>Timematidae</taxon>
        <taxon>Timema</taxon>
    </lineage>
</organism>
<proteinExistence type="predicted"/>
<reference evidence="1" key="1">
    <citation type="submission" date="2020-11" db="EMBL/GenBank/DDBJ databases">
        <authorList>
            <person name="Tran Van P."/>
        </authorList>
    </citation>
    <scope>NUCLEOTIDE SEQUENCE</scope>
</reference>
<gene>
    <name evidence="1" type="ORF">TCMB3V08_LOCUS11502</name>
</gene>
<name>A0A7R9JGN0_TIMCA</name>
<accession>A0A7R9JGN0</accession>
<protein>
    <submittedName>
        <fullName evidence="1">(California timema) hypothetical protein</fullName>
    </submittedName>
</protein>
<evidence type="ECO:0000313" key="1">
    <source>
        <dbReference type="EMBL" id="CAD7578965.1"/>
    </source>
</evidence>